<comment type="subcellular location">
    <subcellularLocation>
        <location evidence="1">Nucleus</location>
    </subcellularLocation>
</comment>
<protein>
    <submittedName>
        <fullName evidence="6">14818_t:CDS:1</fullName>
    </submittedName>
</protein>
<evidence type="ECO:0000256" key="4">
    <source>
        <dbReference type="ARBA" id="ARBA00022833"/>
    </source>
</evidence>
<dbReference type="Proteomes" id="UP000789396">
    <property type="component" value="Unassembled WGS sequence"/>
</dbReference>
<keyword evidence="2" id="KW-0479">Metal-binding</keyword>
<evidence type="ECO:0000313" key="6">
    <source>
        <dbReference type="EMBL" id="CAG8601457.1"/>
    </source>
</evidence>
<dbReference type="PANTHER" id="PTHR46481:SF10">
    <property type="entry name" value="ZINC FINGER BED DOMAIN-CONTAINING PROTEIN 39"/>
    <property type="match status" value="1"/>
</dbReference>
<reference evidence="6" key="1">
    <citation type="submission" date="2021-06" db="EMBL/GenBank/DDBJ databases">
        <authorList>
            <person name="Kallberg Y."/>
            <person name="Tangrot J."/>
            <person name="Rosling A."/>
        </authorList>
    </citation>
    <scope>NUCLEOTIDE SEQUENCE</scope>
    <source>
        <strain evidence="6">IN212</strain>
    </source>
</reference>
<keyword evidence="3" id="KW-0863">Zinc-finger</keyword>
<comment type="caution">
    <text evidence="6">The sequence shown here is derived from an EMBL/GenBank/DDBJ whole genome shotgun (WGS) entry which is preliminary data.</text>
</comment>
<dbReference type="GO" id="GO:0005634">
    <property type="term" value="C:nucleus"/>
    <property type="evidence" value="ECO:0007669"/>
    <property type="project" value="UniProtKB-SubCell"/>
</dbReference>
<sequence length="453" mass="52557">VKTTNEDGNEDVCNQEYELSTGMGNLKSHLRQIHRILPPETNNKNNQIINVASNQSSLHDFLNKKTPLSSSKQDKITNRILAWIVDDLQSFYATTNNYFRDMILECEPRFMFPYIDQLKEKLMQSVLFAEQQLKNLLQTTMDSFCFTTDLWSQFHQPYIAVTIHWIGPEFTLYQALLTIQKFDYPHTASTDNASLMTKAMKQLDVEHIAYSIQLALGDGFNIKEDKYQAELNPQHPVNPLSSDTKTHWSSTYNLLKNLLLLRNAIIQLTDNLKQSVNRQERQDELKVLELLLSTEEWNSLDELAKLLHPFAQATGYIGENQYSTLEMMISTLIKLSHHLRDFYPTITSIIVRACCSKINESMLSRWFEPSLNSLIAFFLYPRFKKMSYITSIKKNETLTYLYTLYNNQEQSTSIQETELLNTNSSFFTSFYDDDNNVLVENENLSSVVEEKIA</sequence>
<keyword evidence="5" id="KW-0539">Nucleus</keyword>
<dbReference type="InterPro" id="IPR052035">
    <property type="entry name" value="ZnF_BED_domain_contain"/>
</dbReference>
<feature type="non-terminal residue" evidence="6">
    <location>
        <position position="1"/>
    </location>
</feature>
<dbReference type="SUPFAM" id="SSF53098">
    <property type="entry name" value="Ribonuclease H-like"/>
    <property type="match status" value="1"/>
</dbReference>
<evidence type="ECO:0000256" key="5">
    <source>
        <dbReference type="ARBA" id="ARBA00023242"/>
    </source>
</evidence>
<proteinExistence type="predicted"/>
<dbReference type="EMBL" id="CAJVPZ010008751">
    <property type="protein sequence ID" value="CAG8601457.1"/>
    <property type="molecule type" value="Genomic_DNA"/>
</dbReference>
<organism evidence="6 7">
    <name type="scientific">Racocetra fulgida</name>
    <dbReference type="NCBI Taxonomy" id="60492"/>
    <lineage>
        <taxon>Eukaryota</taxon>
        <taxon>Fungi</taxon>
        <taxon>Fungi incertae sedis</taxon>
        <taxon>Mucoromycota</taxon>
        <taxon>Glomeromycotina</taxon>
        <taxon>Glomeromycetes</taxon>
        <taxon>Diversisporales</taxon>
        <taxon>Gigasporaceae</taxon>
        <taxon>Racocetra</taxon>
    </lineage>
</organism>
<evidence type="ECO:0000256" key="1">
    <source>
        <dbReference type="ARBA" id="ARBA00004123"/>
    </source>
</evidence>
<gene>
    <name evidence="6" type="ORF">RFULGI_LOCUS6621</name>
</gene>
<dbReference type="GO" id="GO:0008270">
    <property type="term" value="F:zinc ion binding"/>
    <property type="evidence" value="ECO:0007669"/>
    <property type="project" value="UniProtKB-KW"/>
</dbReference>
<evidence type="ECO:0000256" key="3">
    <source>
        <dbReference type="ARBA" id="ARBA00022771"/>
    </source>
</evidence>
<name>A0A9N9CH05_9GLOM</name>
<dbReference type="PANTHER" id="PTHR46481">
    <property type="entry name" value="ZINC FINGER BED DOMAIN-CONTAINING PROTEIN 4"/>
    <property type="match status" value="1"/>
</dbReference>
<accession>A0A9N9CH05</accession>
<dbReference type="AlphaFoldDB" id="A0A9N9CH05"/>
<keyword evidence="7" id="KW-1185">Reference proteome</keyword>
<evidence type="ECO:0000256" key="2">
    <source>
        <dbReference type="ARBA" id="ARBA00022723"/>
    </source>
</evidence>
<keyword evidence="4" id="KW-0862">Zinc</keyword>
<evidence type="ECO:0000313" key="7">
    <source>
        <dbReference type="Proteomes" id="UP000789396"/>
    </source>
</evidence>
<dbReference type="InterPro" id="IPR012337">
    <property type="entry name" value="RNaseH-like_sf"/>
</dbReference>
<dbReference type="OrthoDB" id="2368854at2759"/>